<organism evidence="3 4">
    <name type="scientific">Roseomonas fluvialis</name>
    <dbReference type="NCBI Taxonomy" id="1750527"/>
    <lineage>
        <taxon>Bacteria</taxon>
        <taxon>Pseudomonadati</taxon>
        <taxon>Pseudomonadota</taxon>
        <taxon>Alphaproteobacteria</taxon>
        <taxon>Acetobacterales</taxon>
        <taxon>Roseomonadaceae</taxon>
        <taxon>Roseomonas</taxon>
    </lineage>
</organism>
<feature type="chain" id="PRO_5045395198" description="Tripartite tricarboxylate transporter substrate binding protein" evidence="2">
    <location>
        <begin position="24"/>
        <end position="325"/>
    </location>
</feature>
<dbReference type="SUPFAM" id="SSF53850">
    <property type="entry name" value="Periplasmic binding protein-like II"/>
    <property type="match status" value="1"/>
</dbReference>
<evidence type="ECO:0000313" key="4">
    <source>
        <dbReference type="Proteomes" id="UP000831327"/>
    </source>
</evidence>
<dbReference type="InterPro" id="IPR005064">
    <property type="entry name" value="BUG"/>
</dbReference>
<sequence length="325" mass="33749">MTLTRRALGAVLPAFTLPGLAHAQAPWPDRPLRFVVPFPGGSSPDLTGRVLSEHLARALGQPVVVDNRAGAGGNIGTDAIAKATDGHVIGLSINGPLSTAPALYPNLPYDPVRDLVAVSLLVRGPQFLVVNNDLPVTDLAGFLAHVRANPGRVSFGSVGSGSGGHLGMLDLAARTGLPDMLHVAYRGFPQATVDLVAGRIQAMMVTTAAVLPQVQGGQMRAIAVTSAARFAPTPAVPTLAEQGVANAESYGWQILVVPAATPADRVARLAAETQRGLRDPAARARLEGAGFEVMASTPAEAAAFLAQETDRWGGMIRRLNIRLDA</sequence>
<dbReference type="Gene3D" id="3.40.190.10">
    <property type="entry name" value="Periplasmic binding protein-like II"/>
    <property type="match status" value="1"/>
</dbReference>
<dbReference type="PANTHER" id="PTHR42928">
    <property type="entry name" value="TRICARBOXYLATE-BINDING PROTEIN"/>
    <property type="match status" value="1"/>
</dbReference>
<comment type="similarity">
    <text evidence="1">Belongs to the UPF0065 (bug) family.</text>
</comment>
<dbReference type="PANTHER" id="PTHR42928:SF5">
    <property type="entry name" value="BLR1237 PROTEIN"/>
    <property type="match status" value="1"/>
</dbReference>
<evidence type="ECO:0000256" key="1">
    <source>
        <dbReference type="ARBA" id="ARBA00006987"/>
    </source>
</evidence>
<keyword evidence="4" id="KW-1185">Reference proteome</keyword>
<accession>A0ABN6NWV0</accession>
<name>A0ABN6NWV0_9PROT</name>
<gene>
    <name evidence="3" type="ORF">Rmf_06910</name>
</gene>
<evidence type="ECO:0000256" key="2">
    <source>
        <dbReference type="SAM" id="SignalP"/>
    </source>
</evidence>
<feature type="signal peptide" evidence="2">
    <location>
        <begin position="1"/>
        <end position="23"/>
    </location>
</feature>
<proteinExistence type="inferred from homology"/>
<dbReference type="PIRSF" id="PIRSF017082">
    <property type="entry name" value="YflP"/>
    <property type="match status" value="1"/>
</dbReference>
<dbReference type="Pfam" id="PF03401">
    <property type="entry name" value="TctC"/>
    <property type="match status" value="1"/>
</dbReference>
<dbReference type="RefSeq" id="WP_244458075.1">
    <property type="nucleotide sequence ID" value="NZ_AP025637.1"/>
</dbReference>
<protein>
    <recommendedName>
        <fullName evidence="5">Tripartite tricarboxylate transporter substrate binding protein</fullName>
    </recommendedName>
</protein>
<dbReference type="Gene3D" id="3.40.190.150">
    <property type="entry name" value="Bordetella uptake gene, domain 1"/>
    <property type="match status" value="1"/>
</dbReference>
<evidence type="ECO:0000313" key="3">
    <source>
        <dbReference type="EMBL" id="BDG70762.1"/>
    </source>
</evidence>
<dbReference type="InterPro" id="IPR042100">
    <property type="entry name" value="Bug_dom1"/>
</dbReference>
<dbReference type="EMBL" id="AP025637">
    <property type="protein sequence ID" value="BDG70762.1"/>
    <property type="molecule type" value="Genomic_DNA"/>
</dbReference>
<dbReference type="Proteomes" id="UP000831327">
    <property type="component" value="Chromosome"/>
</dbReference>
<dbReference type="CDD" id="cd07012">
    <property type="entry name" value="PBP2_Bug_TTT"/>
    <property type="match status" value="1"/>
</dbReference>
<evidence type="ECO:0008006" key="5">
    <source>
        <dbReference type="Google" id="ProtNLM"/>
    </source>
</evidence>
<keyword evidence="2" id="KW-0732">Signal</keyword>
<reference evidence="3 4" key="1">
    <citation type="journal article" date="2016" name="Microbes Environ.">
        <title>Phylogenetically diverse aerobic anoxygenic phototrophic bacteria isolated from epilithic biofilms in Tama river, Japan.</title>
        <authorList>
            <person name="Hirose S."/>
            <person name="Matsuura K."/>
            <person name="Haruta S."/>
        </authorList>
    </citation>
    <scope>NUCLEOTIDE SEQUENCE [LARGE SCALE GENOMIC DNA]</scope>
    <source>
        <strain evidence="3 4">S08</strain>
    </source>
</reference>